<evidence type="ECO:0000256" key="1">
    <source>
        <dbReference type="SAM" id="MobiDB-lite"/>
    </source>
</evidence>
<dbReference type="RefSeq" id="WP_233369864.1">
    <property type="nucleotide sequence ID" value="NZ_JAJTWU010000001.1"/>
</dbReference>
<dbReference type="EMBL" id="JAJTWU010000001">
    <property type="protein sequence ID" value="MCE4553155.1"/>
    <property type="molecule type" value="Genomic_DNA"/>
</dbReference>
<dbReference type="Proteomes" id="UP001200741">
    <property type="component" value="Unassembled WGS sequence"/>
</dbReference>
<feature type="region of interest" description="Disordered" evidence="1">
    <location>
        <begin position="33"/>
        <end position="99"/>
    </location>
</feature>
<evidence type="ECO:0000313" key="2">
    <source>
        <dbReference type="EMBL" id="MCE4553155.1"/>
    </source>
</evidence>
<accession>A0ABS8XV52</accession>
<name>A0ABS8XV52_9BURK</name>
<reference evidence="2 3" key="1">
    <citation type="submission" date="2021-12" db="EMBL/GenBank/DDBJ databases">
        <title>Genome seq of P8.</title>
        <authorList>
            <person name="Seo T."/>
        </authorList>
    </citation>
    <scope>NUCLEOTIDE SEQUENCE [LARGE SCALE GENOMIC DNA]</scope>
    <source>
        <strain evidence="2 3">P8</strain>
    </source>
</reference>
<sequence>MFALPISRRRASPRALMLPLAGLLVLLGACRREVPPTPVPTPAEPASQVAPSTDLRGASDHPQAPPAVGAVTPNQDGGASVGGAVPPTSGDGSASAASR</sequence>
<comment type="caution">
    <text evidence="2">The sequence shown here is derived from an EMBL/GenBank/DDBJ whole genome shotgun (WGS) entry which is preliminary data.</text>
</comment>
<proteinExistence type="predicted"/>
<feature type="compositionally biased region" description="Polar residues" evidence="1">
    <location>
        <begin position="90"/>
        <end position="99"/>
    </location>
</feature>
<keyword evidence="3" id="KW-1185">Reference proteome</keyword>
<evidence type="ECO:0008006" key="4">
    <source>
        <dbReference type="Google" id="ProtNLM"/>
    </source>
</evidence>
<protein>
    <recommendedName>
        <fullName evidence="4">Lipoprotein</fullName>
    </recommendedName>
</protein>
<organism evidence="2 3">
    <name type="scientific">Pelomonas cellulosilytica</name>
    <dbReference type="NCBI Taxonomy" id="2906762"/>
    <lineage>
        <taxon>Bacteria</taxon>
        <taxon>Pseudomonadati</taxon>
        <taxon>Pseudomonadota</taxon>
        <taxon>Betaproteobacteria</taxon>
        <taxon>Burkholderiales</taxon>
        <taxon>Sphaerotilaceae</taxon>
        <taxon>Roseateles</taxon>
    </lineage>
</organism>
<evidence type="ECO:0000313" key="3">
    <source>
        <dbReference type="Proteomes" id="UP001200741"/>
    </source>
</evidence>
<gene>
    <name evidence="2" type="ORF">LXT13_01675</name>
</gene>